<dbReference type="Gene3D" id="3.40.50.1370">
    <property type="entry name" value="Aspartate/ornithine carbamoyltransferase"/>
    <property type="match status" value="2"/>
</dbReference>
<feature type="domain" description="Aspartate/ornithine carbamoyltransferase carbamoyl-P binding" evidence="9">
    <location>
        <begin position="3"/>
        <end position="139"/>
    </location>
</feature>
<dbReference type="PRINTS" id="PR00100">
    <property type="entry name" value="AOTCASE"/>
</dbReference>
<feature type="binding site" evidence="7">
    <location>
        <position position="49"/>
    </location>
    <ligand>
        <name>carbamoyl phosphate</name>
        <dbReference type="ChEBI" id="CHEBI:58228"/>
    </ligand>
</feature>
<dbReference type="GO" id="GO:0005829">
    <property type="term" value="C:cytosol"/>
    <property type="evidence" value="ECO:0007669"/>
    <property type="project" value="TreeGrafter"/>
</dbReference>
<feature type="binding site" evidence="7">
    <location>
        <position position="209"/>
    </location>
    <ligand>
        <name>L-aspartate</name>
        <dbReference type="ChEBI" id="CHEBI:29991"/>
    </ligand>
</feature>
<dbReference type="InterPro" id="IPR006132">
    <property type="entry name" value="Asp/Orn_carbamoyltranf_P-bd"/>
</dbReference>
<comment type="similarity">
    <text evidence="2 7">Belongs to the aspartate/ornithine carbamoyltransferase superfamily. ATCase family.</text>
</comment>
<dbReference type="PATRIC" id="fig|1229783.3.peg.43"/>
<reference evidence="10 11" key="1">
    <citation type="journal article" date="2013" name="Genome Announc.">
        <title>Genome Sequence of Staphylococcus massiliensis Strain S46, Isolated from the Surface of Healthy Human Skin.</title>
        <authorList>
            <person name="Srivastav R."/>
            <person name="Singh A."/>
            <person name="Jangir P.K."/>
            <person name="Kumari C."/>
            <person name="Muduli S."/>
            <person name="Sharma R."/>
        </authorList>
    </citation>
    <scope>NUCLEOTIDE SEQUENCE [LARGE SCALE GENOMIC DNA]</scope>
    <source>
        <strain evidence="10 11">S46</strain>
    </source>
</reference>
<dbReference type="Proteomes" id="UP000009885">
    <property type="component" value="Unassembled WGS sequence"/>
</dbReference>
<protein>
    <recommendedName>
        <fullName evidence="7">Aspartate carbamoyltransferase</fullName>
        <ecNumber evidence="7">2.1.3.2</ecNumber>
    </recommendedName>
    <alternativeName>
        <fullName evidence="7">Aspartate transcarbamylase</fullName>
        <shortName evidence="7">ATCase</shortName>
    </alternativeName>
</protein>
<feature type="binding site" evidence="7">
    <location>
        <position position="50"/>
    </location>
    <ligand>
        <name>carbamoyl phosphate</name>
        <dbReference type="ChEBI" id="CHEBI:58228"/>
    </ligand>
</feature>
<dbReference type="InterPro" id="IPR006131">
    <property type="entry name" value="Asp_carbamoyltransf_Asp/Orn-bd"/>
</dbReference>
<comment type="pathway">
    <text evidence="1 7">Pyrimidine metabolism; UMP biosynthesis via de novo pathway; (S)-dihydroorotate from bicarbonate: step 2/3.</text>
</comment>
<feature type="binding site" evidence="7">
    <location>
        <position position="159"/>
    </location>
    <ligand>
        <name>L-aspartate</name>
        <dbReference type="ChEBI" id="CHEBI:29991"/>
    </ligand>
</feature>
<keyword evidence="11" id="KW-1185">Reference proteome</keyword>
<feature type="binding site" evidence="7">
    <location>
        <position position="251"/>
    </location>
    <ligand>
        <name>carbamoyl phosphate</name>
        <dbReference type="ChEBI" id="CHEBI:58228"/>
    </ligand>
</feature>
<organism evidence="10 11">
    <name type="scientific">Staphylococcus massiliensis S46</name>
    <dbReference type="NCBI Taxonomy" id="1229783"/>
    <lineage>
        <taxon>Bacteria</taxon>
        <taxon>Bacillati</taxon>
        <taxon>Bacillota</taxon>
        <taxon>Bacilli</taxon>
        <taxon>Bacillales</taxon>
        <taxon>Staphylococcaceae</taxon>
        <taxon>Staphylococcus</taxon>
    </lineage>
</organism>
<keyword evidence="4 7" id="KW-0665">Pyrimidine biosynthesis</keyword>
<dbReference type="RefSeq" id="WP_009381628.1">
    <property type="nucleotide sequence ID" value="NZ_AMSQ01000001.1"/>
</dbReference>
<evidence type="ECO:0000256" key="6">
    <source>
        <dbReference type="ARBA" id="ARBA00048859"/>
    </source>
</evidence>
<dbReference type="GO" id="GO:0006207">
    <property type="term" value="P:'de novo' pyrimidine nucleobase biosynthetic process"/>
    <property type="evidence" value="ECO:0007669"/>
    <property type="project" value="InterPro"/>
</dbReference>
<evidence type="ECO:0000256" key="3">
    <source>
        <dbReference type="ARBA" id="ARBA00022679"/>
    </source>
</evidence>
<dbReference type="EMBL" id="AMSQ01000001">
    <property type="protein sequence ID" value="EKU50399.1"/>
    <property type="molecule type" value="Genomic_DNA"/>
</dbReference>
<dbReference type="EC" id="2.1.3.2" evidence="7"/>
<evidence type="ECO:0000256" key="2">
    <source>
        <dbReference type="ARBA" id="ARBA00008896"/>
    </source>
</evidence>
<feature type="binding site" evidence="7">
    <location>
        <position position="126"/>
    </location>
    <ligand>
        <name>carbamoyl phosphate</name>
        <dbReference type="ChEBI" id="CHEBI:58228"/>
    </ligand>
</feature>
<dbReference type="NCBIfam" id="NF002032">
    <property type="entry name" value="PRK00856.1"/>
    <property type="match status" value="1"/>
</dbReference>
<dbReference type="SUPFAM" id="SSF53671">
    <property type="entry name" value="Aspartate/ornithine carbamoyltransferase"/>
    <property type="match status" value="1"/>
</dbReference>
<name>K9ASZ4_9STAP</name>
<comment type="caution">
    <text evidence="10">The sequence shown here is derived from an EMBL/GenBank/DDBJ whole genome shotgun (WGS) entry which is preliminary data.</text>
</comment>
<dbReference type="NCBIfam" id="TIGR00670">
    <property type="entry name" value="asp_carb_tr"/>
    <property type="match status" value="1"/>
</dbReference>
<feature type="binding site" evidence="7">
    <location>
        <position position="77"/>
    </location>
    <ligand>
        <name>L-aspartate</name>
        <dbReference type="ChEBI" id="CHEBI:29991"/>
    </ligand>
</feature>
<dbReference type="InterPro" id="IPR036901">
    <property type="entry name" value="Asp/Orn_carbamoylTrfase_sf"/>
</dbReference>
<dbReference type="Pfam" id="PF02729">
    <property type="entry name" value="OTCace_N"/>
    <property type="match status" value="1"/>
</dbReference>
<comment type="subunit">
    <text evidence="7">Heterododecamer (2C3:3R2) of six catalytic PyrB chains organized as two trimers (C3), and six regulatory PyrI chains organized as three dimers (R2).</text>
</comment>
<dbReference type="InterPro" id="IPR006130">
    <property type="entry name" value="Asp/Orn_carbamoylTrfase"/>
</dbReference>
<dbReference type="InterPro" id="IPR002082">
    <property type="entry name" value="Asp_carbamoyltransf"/>
</dbReference>
<dbReference type="FunFam" id="3.40.50.1370:FF:000011">
    <property type="entry name" value="Aspartate carbamoyltransferase"/>
    <property type="match status" value="1"/>
</dbReference>
<dbReference type="AlphaFoldDB" id="K9ASZ4"/>
<feature type="binding site" evidence="7">
    <location>
        <position position="99"/>
    </location>
    <ligand>
        <name>carbamoyl phosphate</name>
        <dbReference type="ChEBI" id="CHEBI:58228"/>
    </ligand>
</feature>
<dbReference type="PRINTS" id="PR00101">
    <property type="entry name" value="ATCASE"/>
</dbReference>
<evidence type="ECO:0000259" key="9">
    <source>
        <dbReference type="Pfam" id="PF02729"/>
    </source>
</evidence>
<evidence type="ECO:0000259" key="8">
    <source>
        <dbReference type="Pfam" id="PF00185"/>
    </source>
</evidence>
<dbReference type="OrthoDB" id="9774690at2"/>
<dbReference type="GO" id="GO:0006520">
    <property type="term" value="P:amino acid metabolic process"/>
    <property type="evidence" value="ECO:0007669"/>
    <property type="project" value="InterPro"/>
</dbReference>
<accession>K9ASZ4</accession>
<sequence length="294" mass="33198">MDNLVSMEHLSKDEIFSLIETAIEFKQATNYPNLSNKYIANLFFENSTRTKCSFEMAEKKLGMNVIHFETSTSSVSKGESLYDTCKTLESIGANALVIRHSDNAYYEQLDGLNIPVINGGDGSGQHPTQSLLDLMTIYEEFGTFEGLNVLICGDIVNSRVARSNYHSLEKLGADVMFSSPDVWKDDTMKAPYVDIDAHIDQVDIVMLLRVQHERHQDAGSFGKEAYHQGFGLTKERYNKMKEHAIIMHPAPVNRGVEIDTELVESDKARIFKQMENGVYLRMSVLNQLINRKGN</sequence>
<proteinExistence type="inferred from homology"/>
<comment type="function">
    <text evidence="5 7">Catalyzes the condensation of carbamoyl phosphate and aspartate to form carbamoyl aspartate and inorganic phosphate, the committed step in the de novo pyrimidine nucleotide biosynthesis pathway.</text>
</comment>
<evidence type="ECO:0000256" key="1">
    <source>
        <dbReference type="ARBA" id="ARBA00004852"/>
    </source>
</evidence>
<dbReference type="Pfam" id="PF00185">
    <property type="entry name" value="OTCace"/>
    <property type="match status" value="1"/>
</dbReference>
<feature type="binding site" evidence="7">
    <location>
        <position position="250"/>
    </location>
    <ligand>
        <name>carbamoyl phosphate</name>
        <dbReference type="ChEBI" id="CHEBI:58228"/>
    </ligand>
</feature>
<dbReference type="UniPathway" id="UPA00070">
    <property type="reaction ID" value="UER00116"/>
</dbReference>
<dbReference type="PANTHER" id="PTHR45753">
    <property type="entry name" value="ORNITHINE CARBAMOYLTRANSFERASE, MITOCHONDRIAL"/>
    <property type="match status" value="1"/>
</dbReference>
<dbReference type="eggNOG" id="COG0540">
    <property type="taxonomic scope" value="Bacteria"/>
</dbReference>
<dbReference type="GO" id="GO:0004070">
    <property type="term" value="F:aspartate carbamoyltransferase activity"/>
    <property type="evidence" value="ECO:0007669"/>
    <property type="project" value="UniProtKB-UniRule"/>
</dbReference>
<dbReference type="PROSITE" id="PS00097">
    <property type="entry name" value="CARBAMOYLTRANSFERASE"/>
    <property type="match status" value="1"/>
</dbReference>
<gene>
    <name evidence="7 10" type="primary">pyrB</name>
    <name evidence="10" type="ORF">C273_00210</name>
</gene>
<dbReference type="GO" id="GO:0044205">
    <property type="term" value="P:'de novo' UMP biosynthetic process"/>
    <property type="evidence" value="ECO:0007669"/>
    <property type="project" value="UniProtKB-UniRule"/>
</dbReference>
<evidence type="ECO:0000313" key="10">
    <source>
        <dbReference type="EMBL" id="EKU50399.1"/>
    </source>
</evidence>
<feature type="binding site" evidence="7">
    <location>
        <position position="129"/>
    </location>
    <ligand>
        <name>carbamoyl phosphate</name>
        <dbReference type="ChEBI" id="CHEBI:58228"/>
    </ligand>
</feature>
<dbReference type="STRING" id="1229783.C273_00210"/>
<dbReference type="PANTHER" id="PTHR45753:SF6">
    <property type="entry name" value="ASPARTATE CARBAMOYLTRANSFERASE"/>
    <property type="match status" value="1"/>
</dbReference>
<dbReference type="HAMAP" id="MF_00001">
    <property type="entry name" value="Asp_carb_tr"/>
    <property type="match status" value="1"/>
</dbReference>
<dbReference type="GO" id="GO:0016597">
    <property type="term" value="F:amino acid binding"/>
    <property type="evidence" value="ECO:0007669"/>
    <property type="project" value="InterPro"/>
</dbReference>
<feature type="domain" description="Aspartate/ornithine carbamoyltransferase Asp/Orn-binding" evidence="8">
    <location>
        <begin position="145"/>
        <end position="286"/>
    </location>
</feature>
<evidence type="ECO:0000256" key="5">
    <source>
        <dbReference type="ARBA" id="ARBA00043884"/>
    </source>
</evidence>
<comment type="catalytic activity">
    <reaction evidence="6 7">
        <text>carbamoyl phosphate + L-aspartate = N-carbamoyl-L-aspartate + phosphate + H(+)</text>
        <dbReference type="Rhea" id="RHEA:20013"/>
        <dbReference type="ChEBI" id="CHEBI:15378"/>
        <dbReference type="ChEBI" id="CHEBI:29991"/>
        <dbReference type="ChEBI" id="CHEBI:32814"/>
        <dbReference type="ChEBI" id="CHEBI:43474"/>
        <dbReference type="ChEBI" id="CHEBI:58228"/>
        <dbReference type="EC" id="2.1.3.2"/>
    </reaction>
</comment>
<evidence type="ECO:0000313" key="11">
    <source>
        <dbReference type="Proteomes" id="UP000009885"/>
    </source>
</evidence>
<evidence type="ECO:0000256" key="4">
    <source>
        <dbReference type="ARBA" id="ARBA00022975"/>
    </source>
</evidence>
<evidence type="ECO:0000256" key="7">
    <source>
        <dbReference type="HAMAP-Rule" id="MF_00001"/>
    </source>
</evidence>
<keyword evidence="3 7" id="KW-0808">Transferase</keyword>